<protein>
    <submittedName>
        <fullName evidence="2">Uncharacterized protein</fullName>
    </submittedName>
</protein>
<dbReference type="EMBL" id="KN837128">
    <property type="protein sequence ID" value="KIJ42754.1"/>
    <property type="molecule type" value="Genomic_DNA"/>
</dbReference>
<evidence type="ECO:0000256" key="1">
    <source>
        <dbReference type="SAM" id="MobiDB-lite"/>
    </source>
</evidence>
<feature type="region of interest" description="Disordered" evidence="1">
    <location>
        <begin position="188"/>
        <end position="241"/>
    </location>
</feature>
<keyword evidence="3" id="KW-1185">Reference proteome</keyword>
<dbReference type="Proteomes" id="UP000054279">
    <property type="component" value="Unassembled WGS sequence"/>
</dbReference>
<sequence>MIRGLTTAQKLMLVERSIWNNSTLVYRVLDWNPHPTWFAITLSRINLEPGLHEARVAAEIRTFFEDYEQLKAYITKHHDNLTLPFDIPATPSAYIAALCSTISLKGIRVPKSDKNRVYFNIRMRPLSVTRKGYRNWLSLLQSTTYFLDKSVTVPVCPSFICVICKDRDHPKEICPFLNLPGWPTRHQFAPNNLAHPGTNDDSSEEDSNPFLGNAGRGRGRGRGRSKGRGLFGSSARNRGTA</sequence>
<reference evidence="2 3" key="1">
    <citation type="submission" date="2014-06" db="EMBL/GenBank/DDBJ databases">
        <title>Evolutionary Origins and Diversification of the Mycorrhizal Mutualists.</title>
        <authorList>
            <consortium name="DOE Joint Genome Institute"/>
            <consortium name="Mycorrhizal Genomics Consortium"/>
            <person name="Kohler A."/>
            <person name="Kuo A."/>
            <person name="Nagy L.G."/>
            <person name="Floudas D."/>
            <person name="Copeland A."/>
            <person name="Barry K.W."/>
            <person name="Cichocki N."/>
            <person name="Veneault-Fourrey C."/>
            <person name="LaButti K."/>
            <person name="Lindquist E.A."/>
            <person name="Lipzen A."/>
            <person name="Lundell T."/>
            <person name="Morin E."/>
            <person name="Murat C."/>
            <person name="Riley R."/>
            <person name="Ohm R."/>
            <person name="Sun H."/>
            <person name="Tunlid A."/>
            <person name="Henrissat B."/>
            <person name="Grigoriev I.V."/>
            <person name="Hibbett D.S."/>
            <person name="Martin F."/>
        </authorList>
    </citation>
    <scope>NUCLEOTIDE SEQUENCE [LARGE SCALE GENOMIC DNA]</scope>
    <source>
        <strain evidence="2 3">SS14</strain>
    </source>
</reference>
<gene>
    <name evidence="2" type="ORF">M422DRAFT_48143</name>
</gene>
<evidence type="ECO:0000313" key="2">
    <source>
        <dbReference type="EMBL" id="KIJ42754.1"/>
    </source>
</evidence>
<evidence type="ECO:0000313" key="3">
    <source>
        <dbReference type="Proteomes" id="UP000054279"/>
    </source>
</evidence>
<proteinExistence type="predicted"/>
<dbReference type="AlphaFoldDB" id="A0A0C9V6Z5"/>
<feature type="compositionally biased region" description="Basic residues" evidence="1">
    <location>
        <begin position="217"/>
        <end position="227"/>
    </location>
</feature>
<organism evidence="2 3">
    <name type="scientific">Sphaerobolus stellatus (strain SS14)</name>
    <dbReference type="NCBI Taxonomy" id="990650"/>
    <lineage>
        <taxon>Eukaryota</taxon>
        <taxon>Fungi</taxon>
        <taxon>Dikarya</taxon>
        <taxon>Basidiomycota</taxon>
        <taxon>Agaricomycotina</taxon>
        <taxon>Agaricomycetes</taxon>
        <taxon>Phallomycetidae</taxon>
        <taxon>Geastrales</taxon>
        <taxon>Sphaerobolaceae</taxon>
        <taxon>Sphaerobolus</taxon>
    </lineage>
</organism>
<dbReference type="HOGENOM" id="CLU_108159_0_0_1"/>
<name>A0A0C9V6Z5_SPHS4</name>
<accession>A0A0C9V6Z5</accession>